<dbReference type="AlphaFoldDB" id="A0A7J7YXC5"/>
<accession>A0A7J7YXC5</accession>
<evidence type="ECO:0000256" key="1">
    <source>
        <dbReference type="ARBA" id="ARBA00001971"/>
    </source>
</evidence>
<evidence type="ECO:0000256" key="4">
    <source>
        <dbReference type="ARBA" id="ARBA00010617"/>
    </source>
</evidence>
<dbReference type="GO" id="GO:0005789">
    <property type="term" value="C:endoplasmic reticulum membrane"/>
    <property type="evidence" value="ECO:0007669"/>
    <property type="project" value="UniProtKB-SubCell"/>
</dbReference>
<evidence type="ECO:0000256" key="10">
    <source>
        <dbReference type="ARBA" id="ARBA00023004"/>
    </source>
</evidence>
<dbReference type="Gene3D" id="1.10.630.10">
    <property type="entry name" value="Cytochrome P450"/>
    <property type="match status" value="1"/>
</dbReference>
<evidence type="ECO:0000313" key="15">
    <source>
        <dbReference type="EMBL" id="KAF6366498.1"/>
    </source>
</evidence>
<keyword evidence="12 14" id="KW-0472">Membrane</keyword>
<dbReference type="GO" id="GO:0070989">
    <property type="term" value="P:oxidative demethylation"/>
    <property type="evidence" value="ECO:0007669"/>
    <property type="project" value="TreeGrafter"/>
</dbReference>
<keyword evidence="6 13" id="KW-0479">Metal-binding</keyword>
<keyword evidence="14" id="KW-0812">Transmembrane</keyword>
<evidence type="ECO:0000256" key="11">
    <source>
        <dbReference type="ARBA" id="ARBA00023033"/>
    </source>
</evidence>
<dbReference type="GO" id="GO:0050649">
    <property type="term" value="F:testosterone 6-beta-hydroxylase activity"/>
    <property type="evidence" value="ECO:0007669"/>
    <property type="project" value="TreeGrafter"/>
</dbReference>
<feature type="transmembrane region" description="Helical" evidence="14">
    <location>
        <begin position="12"/>
        <end position="33"/>
    </location>
</feature>
<dbReference type="InterPro" id="IPR008072">
    <property type="entry name" value="Cyt_P450_E_CYP3A"/>
</dbReference>
<dbReference type="EC" id="1.14.14.-" evidence="13"/>
<dbReference type="PANTHER" id="PTHR24302:SF38">
    <property type="entry name" value="CYTOCHROME P450 3A5"/>
    <property type="match status" value="1"/>
</dbReference>
<dbReference type="InterPro" id="IPR036396">
    <property type="entry name" value="Cyt_P450_sf"/>
</dbReference>
<keyword evidence="5 13" id="KW-0349">Heme</keyword>
<dbReference type="PANTHER" id="PTHR24302">
    <property type="entry name" value="CYTOCHROME P450 FAMILY 3"/>
    <property type="match status" value="1"/>
</dbReference>
<dbReference type="GO" id="GO:0016712">
    <property type="term" value="F:oxidoreductase activity, acting on paired donors, with incorporation or reduction of molecular oxygen, reduced flavin or flavoprotein as one donor, and incorporation of one atom of oxygen"/>
    <property type="evidence" value="ECO:0007669"/>
    <property type="project" value="UniProtKB-EC"/>
</dbReference>
<evidence type="ECO:0000256" key="2">
    <source>
        <dbReference type="ARBA" id="ARBA00004174"/>
    </source>
</evidence>
<evidence type="ECO:0000256" key="8">
    <source>
        <dbReference type="ARBA" id="ARBA00022848"/>
    </source>
</evidence>
<gene>
    <name evidence="15" type="ORF">mPipKuh1_009903</name>
</gene>
<keyword evidence="8 13" id="KW-0492">Microsome</keyword>
<dbReference type="GO" id="GO:0008202">
    <property type="term" value="P:steroid metabolic process"/>
    <property type="evidence" value="ECO:0007669"/>
    <property type="project" value="TreeGrafter"/>
</dbReference>
<dbReference type="PRINTS" id="PR01689">
    <property type="entry name" value="EP450IICYP3A"/>
</dbReference>
<keyword evidence="10 13" id="KW-0408">Iron</keyword>
<protein>
    <recommendedName>
        <fullName evidence="13">Cytochrome P450 3A</fullName>
        <ecNumber evidence="13">1.14.14.-</ecNumber>
    </recommendedName>
</protein>
<dbReference type="Pfam" id="PF00067">
    <property type="entry name" value="p450"/>
    <property type="match status" value="1"/>
</dbReference>
<evidence type="ECO:0000256" key="6">
    <source>
        <dbReference type="ARBA" id="ARBA00022723"/>
    </source>
</evidence>
<keyword evidence="9 13" id="KW-0560">Oxidoreductase</keyword>
<dbReference type="Proteomes" id="UP000558488">
    <property type="component" value="Unassembled WGS sequence"/>
</dbReference>
<dbReference type="InterPro" id="IPR001128">
    <property type="entry name" value="Cyt_P450"/>
</dbReference>
<dbReference type="FunFam" id="1.10.630.10:FF:000182">
    <property type="entry name" value="Cytochrome P450 3A4"/>
    <property type="match status" value="1"/>
</dbReference>
<comment type="similarity">
    <text evidence="4 13">Belongs to the cytochrome P450 family.</text>
</comment>
<evidence type="ECO:0000313" key="16">
    <source>
        <dbReference type="Proteomes" id="UP000558488"/>
    </source>
</evidence>
<keyword evidence="7 13" id="KW-0256">Endoplasmic reticulum</keyword>
<dbReference type="GO" id="GO:0005506">
    <property type="term" value="F:iron ion binding"/>
    <property type="evidence" value="ECO:0007669"/>
    <property type="project" value="UniProtKB-UniRule"/>
</dbReference>
<reference evidence="15 16" key="1">
    <citation type="journal article" date="2020" name="Nature">
        <title>Six reference-quality genomes reveal evolution of bat adaptations.</title>
        <authorList>
            <person name="Jebb D."/>
            <person name="Huang Z."/>
            <person name="Pippel M."/>
            <person name="Hughes G.M."/>
            <person name="Lavrichenko K."/>
            <person name="Devanna P."/>
            <person name="Winkler S."/>
            <person name="Jermiin L.S."/>
            <person name="Skirmuntt E.C."/>
            <person name="Katzourakis A."/>
            <person name="Burkitt-Gray L."/>
            <person name="Ray D.A."/>
            <person name="Sullivan K.A.M."/>
            <person name="Roscito J.G."/>
            <person name="Kirilenko B.M."/>
            <person name="Davalos L.M."/>
            <person name="Corthals A.P."/>
            <person name="Power M.L."/>
            <person name="Jones G."/>
            <person name="Ransome R.D."/>
            <person name="Dechmann D.K.N."/>
            <person name="Locatelli A.G."/>
            <person name="Puechmaille S.J."/>
            <person name="Fedrigo O."/>
            <person name="Jarvis E.D."/>
            <person name="Hiller M."/>
            <person name="Vernes S.C."/>
            <person name="Myers E.W."/>
            <person name="Teeling E.C."/>
        </authorList>
    </citation>
    <scope>NUCLEOTIDE SEQUENCE [LARGE SCALE GENOMIC DNA]</scope>
    <source>
        <strain evidence="15">MPipKuh1</strain>
        <tissue evidence="15">Flight muscle</tissue>
    </source>
</reference>
<keyword evidence="16" id="KW-1185">Reference proteome</keyword>
<keyword evidence="11 13" id="KW-0503">Monooxygenase</keyword>
<evidence type="ECO:0000256" key="5">
    <source>
        <dbReference type="ARBA" id="ARBA00022617"/>
    </source>
</evidence>
<comment type="catalytic activity">
    <reaction evidence="13">
        <text>an organic molecule + reduced [NADPH--hemoprotein reductase] + O2 = an alcohol + oxidized [NADPH--hemoprotein reductase] + H2O + H(+)</text>
        <dbReference type="Rhea" id="RHEA:17149"/>
        <dbReference type="Rhea" id="RHEA-COMP:11964"/>
        <dbReference type="Rhea" id="RHEA-COMP:11965"/>
        <dbReference type="ChEBI" id="CHEBI:15377"/>
        <dbReference type="ChEBI" id="CHEBI:15378"/>
        <dbReference type="ChEBI" id="CHEBI:15379"/>
        <dbReference type="ChEBI" id="CHEBI:30879"/>
        <dbReference type="ChEBI" id="CHEBI:57618"/>
        <dbReference type="ChEBI" id="CHEBI:58210"/>
        <dbReference type="ChEBI" id="CHEBI:142491"/>
        <dbReference type="EC" id="1.14.14.1"/>
    </reaction>
</comment>
<dbReference type="GO" id="GO:0020037">
    <property type="term" value="F:heme binding"/>
    <property type="evidence" value="ECO:0007669"/>
    <property type="project" value="UniProtKB-UniRule"/>
</dbReference>
<comment type="function">
    <text evidence="13">Cytochromes P450 are a group of heme-thiolate monooxygenases. In liver microsomes, this enzyme is involved in an NADPH-dependent electron transport pathway. It oxidizes a variety of structurally unrelated compounds, including steroids, fatty acids, and xenobiotics.</text>
</comment>
<evidence type="ECO:0000256" key="3">
    <source>
        <dbReference type="ARBA" id="ARBA00004406"/>
    </source>
</evidence>
<organism evidence="15 16">
    <name type="scientific">Pipistrellus kuhlii</name>
    <name type="common">Kuhl's pipistrelle</name>
    <dbReference type="NCBI Taxonomy" id="59472"/>
    <lineage>
        <taxon>Eukaryota</taxon>
        <taxon>Metazoa</taxon>
        <taxon>Chordata</taxon>
        <taxon>Craniata</taxon>
        <taxon>Vertebrata</taxon>
        <taxon>Euteleostomi</taxon>
        <taxon>Mammalia</taxon>
        <taxon>Eutheria</taxon>
        <taxon>Laurasiatheria</taxon>
        <taxon>Chiroptera</taxon>
        <taxon>Yangochiroptera</taxon>
        <taxon>Vespertilionidae</taxon>
        <taxon>Pipistrellus</taxon>
    </lineage>
</organism>
<evidence type="ECO:0000256" key="9">
    <source>
        <dbReference type="ARBA" id="ARBA00023002"/>
    </source>
</evidence>
<comment type="cofactor">
    <cofactor evidence="1 13">
        <name>heme</name>
        <dbReference type="ChEBI" id="CHEBI:30413"/>
    </cofactor>
</comment>
<name>A0A7J7YXC5_PIPKU</name>
<evidence type="ECO:0000256" key="14">
    <source>
        <dbReference type="SAM" id="Phobius"/>
    </source>
</evidence>
<comment type="subcellular location">
    <subcellularLocation>
        <location evidence="3 13">Endoplasmic reticulum membrane</location>
        <topology evidence="3">Peripheral membrane protein</topology>
    </subcellularLocation>
    <subcellularLocation>
        <location evidence="2 13">Microsome membrane</location>
        <topology evidence="2">Peripheral membrane protein</topology>
    </subcellularLocation>
</comment>
<dbReference type="EMBL" id="JACAGB010000004">
    <property type="protein sequence ID" value="KAF6366498.1"/>
    <property type="molecule type" value="Genomic_DNA"/>
</dbReference>
<comment type="caution">
    <text evidence="15">The sequence shown here is derived from an EMBL/GenBank/DDBJ whole genome shotgun (WGS) entry which is preliminary data.</text>
</comment>
<evidence type="ECO:0000256" key="13">
    <source>
        <dbReference type="RuleBase" id="RU368049"/>
    </source>
</evidence>
<dbReference type="SUPFAM" id="SSF48264">
    <property type="entry name" value="Cytochrome P450"/>
    <property type="match status" value="1"/>
</dbReference>
<evidence type="ECO:0000256" key="12">
    <source>
        <dbReference type="ARBA" id="ARBA00023136"/>
    </source>
</evidence>
<proteinExistence type="inferred from homology"/>
<keyword evidence="14" id="KW-1133">Transmembrane helix</keyword>
<sequence length="149" mass="17013">MDLIPSFSTETWILLATSLVLLYLYGTYTHGVFKKLGIPGPKPLPFVGTVLAYRKGLWEFDMDCFKKYGNMWGFYDGRQPVLAITDLEVIKTVLVKECYSVFTNRRSIGPLGFMKSAISIAEDETWKRIRTLLSPTFTSGKLKEDLWVI</sequence>
<dbReference type="InterPro" id="IPR050705">
    <property type="entry name" value="Cytochrome_P450_3A"/>
</dbReference>
<evidence type="ECO:0000256" key="7">
    <source>
        <dbReference type="ARBA" id="ARBA00022824"/>
    </source>
</evidence>